<comment type="similarity">
    <text evidence="2">Belongs to the eukaryotic RPA49/POLR1E RNA polymerase subunit family.</text>
</comment>
<feature type="region of interest" description="Disordered" evidence="6">
    <location>
        <begin position="1"/>
        <end position="50"/>
    </location>
</feature>
<sequence length="511" mass="57156">MESPTRSKSKKARKEKKRRHSTEPRASKKGRNSVGSIKEEEESKRVKFEEEKISTVKCLTFPSKYSTEIKVSVEEEDSATNPVMVSFPAGLPSSITDRSDATNDEDDNHSSPPVFTWTKARQASSKGRLIHGEDSTCTYTAGNEGRAHDGRKTKLYVAVYHKPSNTIKFIPSAEKGTVFALNQTVSSYKSSKSLDFSNLTMNERRRMVFESFGSSKKKKVLRSQDANVVEMRSVVGAGEGMMKALGKQMEDGNNLVSDSNKKVMEELSKKSGADLKYSTTTAIDKAYAEARRAFLPPFDEEASEPYRVYDSQEVAGEDAWGQISRIVDACIHKDDWKEAMQGKYGWPESTSKLLDGIGNPQQKKGTKYQIKTVCLVNYLIRFNDKASKNFMDGTPEELTKFLGLPKSICDRFLELFCAASYDRGRAGYATTKQLKDKRVIYTLVMYLLAHGKEMKAGSIEQLCLDMKIETRDAVSFYREAGCKCVKGKNGHTSISLSVPLIFPNPKRGKKT</sequence>
<comment type="subcellular location">
    <subcellularLocation>
        <location evidence="1">Nucleus</location>
        <location evidence="1">Nucleolus</location>
    </subcellularLocation>
</comment>
<feature type="region of interest" description="Disordered" evidence="6">
    <location>
        <begin position="88"/>
        <end position="115"/>
    </location>
</feature>
<feature type="compositionally biased region" description="Basic residues" evidence="6">
    <location>
        <begin position="7"/>
        <end position="20"/>
    </location>
</feature>
<evidence type="ECO:0008006" key="8">
    <source>
        <dbReference type="Google" id="ProtNLM"/>
    </source>
</evidence>
<reference evidence="7" key="1">
    <citation type="submission" date="2021-01" db="EMBL/GenBank/DDBJ databases">
        <authorList>
            <person name="Corre E."/>
            <person name="Pelletier E."/>
            <person name="Niang G."/>
            <person name="Scheremetjew M."/>
            <person name="Finn R."/>
            <person name="Kale V."/>
            <person name="Holt S."/>
            <person name="Cochrane G."/>
            <person name="Meng A."/>
            <person name="Brown T."/>
            <person name="Cohen L."/>
        </authorList>
    </citation>
    <scope>NUCLEOTIDE SEQUENCE</scope>
    <source>
        <strain evidence="7">MM31A-1</strain>
    </source>
</reference>
<organism evidence="7">
    <name type="scientific">Chaetoceros debilis</name>
    <dbReference type="NCBI Taxonomy" id="122233"/>
    <lineage>
        <taxon>Eukaryota</taxon>
        <taxon>Sar</taxon>
        <taxon>Stramenopiles</taxon>
        <taxon>Ochrophyta</taxon>
        <taxon>Bacillariophyta</taxon>
        <taxon>Coscinodiscophyceae</taxon>
        <taxon>Chaetocerotophycidae</taxon>
        <taxon>Chaetocerotales</taxon>
        <taxon>Chaetocerotaceae</taxon>
        <taxon>Chaetoceros</taxon>
    </lineage>
</organism>
<dbReference type="AlphaFoldDB" id="A0A7S3V6S7"/>
<evidence type="ECO:0000256" key="2">
    <source>
        <dbReference type="ARBA" id="ARBA00009430"/>
    </source>
</evidence>
<feature type="compositionally biased region" description="Basic and acidic residues" evidence="6">
    <location>
        <begin position="37"/>
        <end position="50"/>
    </location>
</feature>
<evidence type="ECO:0000256" key="4">
    <source>
        <dbReference type="ARBA" id="ARBA00023163"/>
    </source>
</evidence>
<evidence type="ECO:0000256" key="5">
    <source>
        <dbReference type="ARBA" id="ARBA00023242"/>
    </source>
</evidence>
<evidence type="ECO:0000256" key="3">
    <source>
        <dbReference type="ARBA" id="ARBA00022478"/>
    </source>
</evidence>
<gene>
    <name evidence="7" type="ORF">CDEB00056_LOCUS5237</name>
</gene>
<dbReference type="GO" id="GO:0006351">
    <property type="term" value="P:DNA-templated transcription"/>
    <property type="evidence" value="ECO:0007669"/>
    <property type="project" value="InterPro"/>
</dbReference>
<keyword evidence="4" id="KW-0804">Transcription</keyword>
<keyword evidence="5" id="KW-0539">Nucleus</keyword>
<dbReference type="EMBL" id="HBIO01007059">
    <property type="protein sequence ID" value="CAE0460396.1"/>
    <property type="molecule type" value="Transcribed_RNA"/>
</dbReference>
<accession>A0A7S3V6S7</accession>
<evidence type="ECO:0000256" key="1">
    <source>
        <dbReference type="ARBA" id="ARBA00004604"/>
    </source>
</evidence>
<dbReference type="InterPro" id="IPR009668">
    <property type="entry name" value="RNA_pol-assoc_fac_A49-like"/>
</dbReference>
<evidence type="ECO:0000256" key="6">
    <source>
        <dbReference type="SAM" id="MobiDB-lite"/>
    </source>
</evidence>
<dbReference type="GO" id="GO:0003677">
    <property type="term" value="F:DNA binding"/>
    <property type="evidence" value="ECO:0007669"/>
    <property type="project" value="InterPro"/>
</dbReference>
<dbReference type="PANTHER" id="PTHR14440">
    <property type="entry name" value="DNA-DIRECTED RNA POLYMERASE I SUBUNIT RPA49"/>
    <property type="match status" value="1"/>
</dbReference>
<evidence type="ECO:0000313" key="7">
    <source>
        <dbReference type="EMBL" id="CAE0460396.1"/>
    </source>
</evidence>
<name>A0A7S3V6S7_9STRA</name>
<keyword evidence="3" id="KW-0240">DNA-directed RNA polymerase</keyword>
<proteinExistence type="inferred from homology"/>
<dbReference type="GO" id="GO:0005730">
    <property type="term" value="C:nucleolus"/>
    <property type="evidence" value="ECO:0007669"/>
    <property type="project" value="UniProtKB-SubCell"/>
</dbReference>
<dbReference type="GO" id="GO:0000428">
    <property type="term" value="C:DNA-directed RNA polymerase complex"/>
    <property type="evidence" value="ECO:0007669"/>
    <property type="project" value="UniProtKB-KW"/>
</dbReference>
<protein>
    <recommendedName>
        <fullName evidence="8">DNA-directed RNA polymerase I subunit RPA49</fullName>
    </recommendedName>
</protein>
<dbReference type="Pfam" id="PF06870">
    <property type="entry name" value="RNA_pol_I_A49"/>
    <property type="match status" value="1"/>
</dbReference>